<dbReference type="InterPro" id="IPR004147">
    <property type="entry name" value="ABC1_dom"/>
</dbReference>
<evidence type="ECO:0000256" key="1">
    <source>
        <dbReference type="ARBA" id="ARBA00009670"/>
    </source>
</evidence>
<gene>
    <name evidence="3" type="ORF">ABB37_07470</name>
</gene>
<dbReference type="EMBL" id="LGTL01000019">
    <property type="protein sequence ID" value="KPA76606.1"/>
    <property type="molecule type" value="Genomic_DNA"/>
</dbReference>
<dbReference type="PANTHER" id="PTHR43173">
    <property type="entry name" value="ABC1 FAMILY PROTEIN"/>
    <property type="match status" value="1"/>
</dbReference>
<dbReference type="InterPro" id="IPR051130">
    <property type="entry name" value="Mito_struct-func_regulator"/>
</dbReference>
<dbReference type="Pfam" id="PF03109">
    <property type="entry name" value="ABC1"/>
    <property type="match status" value="1"/>
</dbReference>
<evidence type="ECO:0000259" key="2">
    <source>
        <dbReference type="Pfam" id="PF03109"/>
    </source>
</evidence>
<dbReference type="OrthoDB" id="427480at2759"/>
<organism evidence="3 4">
    <name type="scientific">Leptomonas pyrrhocoris</name>
    <name type="common">Firebug parasite</name>
    <dbReference type="NCBI Taxonomy" id="157538"/>
    <lineage>
        <taxon>Eukaryota</taxon>
        <taxon>Discoba</taxon>
        <taxon>Euglenozoa</taxon>
        <taxon>Kinetoplastea</taxon>
        <taxon>Metakinetoplastina</taxon>
        <taxon>Trypanosomatida</taxon>
        <taxon>Trypanosomatidae</taxon>
        <taxon>Leishmaniinae</taxon>
        <taxon>Leptomonas</taxon>
    </lineage>
</organism>
<dbReference type="SUPFAM" id="SSF56112">
    <property type="entry name" value="Protein kinase-like (PK-like)"/>
    <property type="match status" value="1"/>
</dbReference>
<comment type="similarity">
    <text evidence="1">Belongs to the protein kinase superfamily. ADCK protein kinase family.</text>
</comment>
<evidence type="ECO:0000313" key="3">
    <source>
        <dbReference type="EMBL" id="KPA76605.1"/>
    </source>
</evidence>
<evidence type="ECO:0000313" key="4">
    <source>
        <dbReference type="Proteomes" id="UP000037923"/>
    </source>
</evidence>
<dbReference type="Gene3D" id="1.10.510.10">
    <property type="entry name" value="Transferase(Phosphotransferase) domain 1"/>
    <property type="match status" value="1"/>
</dbReference>
<feature type="domain" description="ABC1 atypical kinase-like" evidence="2">
    <location>
        <begin position="16"/>
        <end position="288"/>
    </location>
</feature>
<name>A0A0M9FUY2_LEPPY</name>
<proteinExistence type="inferred from homology"/>
<dbReference type="RefSeq" id="XP_015655044.1">
    <property type="nucleotide sequence ID" value="XM_015806122.1"/>
</dbReference>
<dbReference type="CDD" id="cd13969">
    <property type="entry name" value="ADCK1-like"/>
    <property type="match status" value="1"/>
</dbReference>
<accession>A0A0M9FUY2</accession>
<dbReference type="InterPro" id="IPR011009">
    <property type="entry name" value="Kinase-like_dom_sf"/>
</dbReference>
<dbReference type="RefSeq" id="XP_015655045.1">
    <property type="nucleotide sequence ID" value="XM_015806123.1"/>
</dbReference>
<dbReference type="VEuPathDB" id="TriTrypDB:LpyrH10_19_0210"/>
<protein>
    <submittedName>
        <fullName evidence="3">Putative mitochondrial ABC transporter</fullName>
    </submittedName>
</protein>
<dbReference type="EMBL" id="LGTL01000019">
    <property type="protein sequence ID" value="KPA76605.1"/>
    <property type="molecule type" value="Genomic_DNA"/>
</dbReference>
<comment type="caution">
    <text evidence="3">The sequence shown here is derived from an EMBL/GenBank/DDBJ whole genome shotgun (WGS) entry which is preliminary data.</text>
</comment>
<keyword evidence="4" id="KW-1185">Reference proteome</keyword>
<dbReference type="Proteomes" id="UP000037923">
    <property type="component" value="Unassembled WGS sequence"/>
</dbReference>
<sequence>MSHVLPKEYTDTLKVLLDRAPPVPVEKVRQTIMEDTGKKLEDVFLHFDDIPVASASIAQVHQAWLPPPVDGSSSEPVKVAVKVRKPCISTQSMWDLYTYSTIMKLLKLLFDLPTDWSCQTVCDALEREMDFTMEAANARRFRRDFAGSERVYIPRIFDEFTTKQLLVMEWIDGTKLLDVATVRAHYDEKKVLTTLFDAVGDMVFKKGFVHSDPHAANVLVRPMPMKNHGAAAPVPLPSADQKRKHNPNDYQVVLIDFGLAVPERVRFRYQYALLFVSLFTRDFDSLQRVVHDWGIADAEMFASVQAQKSFAAIKAGQYGEVTREEVFEMQRNAHARAKEMLRDMRRIPKELIMVGRSLDILRGINRLYGSPVNRINMFVKSAVECLGPLHNYDAVERYLSRMQLAMEERGVPLSVRMDSCQDYGSVYNASAEAVRAEQEAALAQIEAEDKTVAGRVNRFSSRTRVWVAELYRAFLLNTFLTLSSVLHLLTYTCNSFLALMLPAAAEKRFHIANMEERLAHRMGRDDVADFELEAAASVS</sequence>
<dbReference type="OMA" id="DVMTTMV"/>
<dbReference type="GeneID" id="26907756"/>
<dbReference type="InterPro" id="IPR045307">
    <property type="entry name" value="ADCK1_dom"/>
</dbReference>
<dbReference type="PANTHER" id="PTHR43173:SF37">
    <property type="entry name" value="ABC1 FAMILY PROTEIN C10F6.14C"/>
    <property type="match status" value="1"/>
</dbReference>
<reference evidence="3 4" key="1">
    <citation type="submission" date="2015-07" db="EMBL/GenBank/DDBJ databases">
        <title>High-quality genome of monoxenous trypanosomatid Leptomonas pyrrhocoris.</title>
        <authorList>
            <person name="Flegontov P."/>
            <person name="Butenko A."/>
            <person name="Firsov S."/>
            <person name="Vlcek C."/>
            <person name="Logacheva M.D."/>
            <person name="Field M."/>
            <person name="Filatov D."/>
            <person name="Flegontova O."/>
            <person name="Gerasimov E."/>
            <person name="Jackson A.P."/>
            <person name="Kelly S."/>
            <person name="Opperdoes F."/>
            <person name="O'Reilly A."/>
            <person name="Votypka J."/>
            <person name="Yurchenko V."/>
            <person name="Lukes J."/>
        </authorList>
    </citation>
    <scope>NUCLEOTIDE SEQUENCE [LARGE SCALE GENOMIC DNA]</scope>
    <source>
        <strain evidence="3">H10</strain>
    </source>
</reference>
<dbReference type="AlphaFoldDB" id="A0A0M9FUY2"/>